<dbReference type="OrthoDB" id="6770063at2759"/>
<dbReference type="SUPFAM" id="SSF103473">
    <property type="entry name" value="MFS general substrate transporter"/>
    <property type="match status" value="1"/>
</dbReference>
<keyword evidence="2 6" id="KW-0812">Transmembrane</keyword>
<feature type="transmembrane region" description="Helical" evidence="6">
    <location>
        <begin position="201"/>
        <end position="221"/>
    </location>
</feature>
<dbReference type="Proteomes" id="UP000294933">
    <property type="component" value="Unassembled WGS sequence"/>
</dbReference>
<reference evidence="8 9" key="1">
    <citation type="submission" date="2018-06" db="EMBL/GenBank/DDBJ databases">
        <title>A transcriptomic atlas of mushroom development highlights an independent origin of complex multicellularity.</title>
        <authorList>
            <consortium name="DOE Joint Genome Institute"/>
            <person name="Krizsan K."/>
            <person name="Almasi E."/>
            <person name="Merenyi Z."/>
            <person name="Sahu N."/>
            <person name="Viragh M."/>
            <person name="Koszo T."/>
            <person name="Mondo S."/>
            <person name="Kiss B."/>
            <person name="Balint B."/>
            <person name="Kues U."/>
            <person name="Barry K."/>
            <person name="Hegedus J.C."/>
            <person name="Henrissat B."/>
            <person name="Johnson J."/>
            <person name="Lipzen A."/>
            <person name="Ohm R."/>
            <person name="Nagy I."/>
            <person name="Pangilinan J."/>
            <person name="Yan J."/>
            <person name="Xiong Y."/>
            <person name="Grigoriev I.V."/>
            <person name="Hibbett D.S."/>
            <person name="Nagy L.G."/>
        </authorList>
    </citation>
    <scope>NUCLEOTIDE SEQUENCE [LARGE SCALE GENOMIC DNA]</scope>
    <source>
        <strain evidence="8 9">SZMC22713</strain>
    </source>
</reference>
<evidence type="ECO:0000313" key="8">
    <source>
        <dbReference type="EMBL" id="TDL15810.1"/>
    </source>
</evidence>
<feature type="transmembrane region" description="Helical" evidence="6">
    <location>
        <begin position="47"/>
        <end position="66"/>
    </location>
</feature>
<name>A0A4Y7PMW2_9AGAM</name>
<keyword evidence="9" id="KW-1185">Reference proteome</keyword>
<feature type="region of interest" description="Disordered" evidence="5">
    <location>
        <begin position="583"/>
        <end position="631"/>
    </location>
</feature>
<dbReference type="AlphaFoldDB" id="A0A4Y7PMW2"/>
<dbReference type="GO" id="GO:0022857">
    <property type="term" value="F:transmembrane transporter activity"/>
    <property type="evidence" value="ECO:0007669"/>
    <property type="project" value="InterPro"/>
</dbReference>
<keyword evidence="3 6" id="KW-1133">Transmembrane helix</keyword>
<feature type="transmembrane region" description="Helical" evidence="6">
    <location>
        <begin position="144"/>
        <end position="161"/>
    </location>
</feature>
<feature type="transmembrane region" description="Helical" evidence="6">
    <location>
        <begin position="173"/>
        <end position="195"/>
    </location>
</feature>
<feature type="transmembrane region" description="Helical" evidence="6">
    <location>
        <begin position="556"/>
        <end position="575"/>
    </location>
</feature>
<organism evidence="8 9">
    <name type="scientific">Rickenella mellea</name>
    <dbReference type="NCBI Taxonomy" id="50990"/>
    <lineage>
        <taxon>Eukaryota</taxon>
        <taxon>Fungi</taxon>
        <taxon>Dikarya</taxon>
        <taxon>Basidiomycota</taxon>
        <taxon>Agaricomycotina</taxon>
        <taxon>Agaricomycetes</taxon>
        <taxon>Hymenochaetales</taxon>
        <taxon>Rickenellaceae</taxon>
        <taxon>Rickenella</taxon>
    </lineage>
</organism>
<evidence type="ECO:0000256" key="4">
    <source>
        <dbReference type="ARBA" id="ARBA00023136"/>
    </source>
</evidence>
<feature type="transmembrane region" description="Helical" evidence="6">
    <location>
        <begin position="355"/>
        <end position="378"/>
    </location>
</feature>
<keyword evidence="4 6" id="KW-0472">Membrane</keyword>
<comment type="subcellular location">
    <subcellularLocation>
        <location evidence="1">Membrane</location>
        <topology evidence="1">Multi-pass membrane protein</topology>
    </subcellularLocation>
</comment>
<feature type="transmembrane region" description="Helical" evidence="6">
    <location>
        <begin position="113"/>
        <end position="132"/>
    </location>
</feature>
<dbReference type="InterPro" id="IPR020846">
    <property type="entry name" value="MFS_dom"/>
</dbReference>
<feature type="compositionally biased region" description="Basic and acidic residues" evidence="5">
    <location>
        <begin position="583"/>
        <end position="603"/>
    </location>
</feature>
<feature type="region of interest" description="Disordered" evidence="5">
    <location>
        <begin position="230"/>
        <end position="255"/>
    </location>
</feature>
<feature type="transmembrane region" description="Helical" evidence="6">
    <location>
        <begin position="268"/>
        <end position="287"/>
    </location>
</feature>
<feature type="transmembrane region" description="Helical" evidence="6">
    <location>
        <begin position="86"/>
        <end position="106"/>
    </location>
</feature>
<feature type="transmembrane region" description="Helical" evidence="6">
    <location>
        <begin position="390"/>
        <end position="408"/>
    </location>
</feature>
<proteinExistence type="predicted"/>
<dbReference type="Pfam" id="PF07690">
    <property type="entry name" value="MFS_1"/>
    <property type="match status" value="1"/>
</dbReference>
<dbReference type="PANTHER" id="PTHR23501:SF39">
    <property type="entry name" value="MULTIDRUG TRANSPORTER, PUTATIVE (AFU_ORTHOLOGUE AFUA_1G05010)-RELATED"/>
    <property type="match status" value="1"/>
</dbReference>
<feature type="transmembrane region" description="Helical" evidence="6">
    <location>
        <begin position="444"/>
        <end position="466"/>
    </location>
</feature>
<evidence type="ECO:0000256" key="6">
    <source>
        <dbReference type="SAM" id="Phobius"/>
    </source>
</evidence>
<evidence type="ECO:0000313" key="9">
    <source>
        <dbReference type="Proteomes" id="UP000294933"/>
    </source>
</evidence>
<feature type="domain" description="Major facilitator superfamily (MFS) profile" evidence="7">
    <location>
        <begin position="49"/>
        <end position="543"/>
    </location>
</feature>
<dbReference type="EMBL" id="ML170261">
    <property type="protein sequence ID" value="TDL15810.1"/>
    <property type="molecule type" value="Genomic_DNA"/>
</dbReference>
<evidence type="ECO:0000256" key="1">
    <source>
        <dbReference type="ARBA" id="ARBA00004141"/>
    </source>
</evidence>
<accession>A0A4Y7PMW2</accession>
<dbReference type="PROSITE" id="PS50850">
    <property type="entry name" value="MFS"/>
    <property type="match status" value="1"/>
</dbReference>
<feature type="transmembrane region" description="Helical" evidence="6">
    <location>
        <begin position="478"/>
        <end position="503"/>
    </location>
</feature>
<evidence type="ECO:0000256" key="2">
    <source>
        <dbReference type="ARBA" id="ARBA00022692"/>
    </source>
</evidence>
<dbReference type="VEuPathDB" id="FungiDB:BD410DRAFT_732089"/>
<dbReference type="InterPro" id="IPR036259">
    <property type="entry name" value="MFS_trans_sf"/>
</dbReference>
<dbReference type="PRINTS" id="PR01036">
    <property type="entry name" value="TCRTETB"/>
</dbReference>
<evidence type="ECO:0000256" key="5">
    <source>
        <dbReference type="SAM" id="MobiDB-lite"/>
    </source>
</evidence>
<dbReference type="STRING" id="50990.A0A4Y7PMW2"/>
<feature type="transmembrane region" description="Helical" evidence="6">
    <location>
        <begin position="420"/>
        <end position="438"/>
    </location>
</feature>
<gene>
    <name evidence="8" type="ORF">BD410DRAFT_732089</name>
</gene>
<sequence length="631" mass="67915">MLITWLYKKYKTRRARKLNPDGPEARAAAAETPEAKAERKRVLWNRIILGIALAIPVFLETLDYTVVATSQPHIASSFNRLDLQSYIGTVYLLTSTVFLPLFASLADIYGRHWALQCSLLFFLGGSALSTGARNMPMMLAGRGIAGVGAAGMLTVVRVVIADSTSLDDNNWQASILVILYSVGFSVGPTIGGALTTVTFRWVFAINLPCAVVSMILIFALLRKRTKGPQAPRRAKQSFGATEEAKTEAAVDTTSPSPTHIDKLLQVDWVGATCFITGGILLLLGLNWGSEGSWNRPHTIVSLVIGGLLILSCLFWEWLLERAQLATSVSPSRALEADPMIPFAVLKSYDVCATQLAAFTSGMVMLVIFYFIAIFMVIVNGLTAVEAGVQLVYFAPGMGIGTIIAITMIKLKKIRQPKYPISLGNLFIVVSLGLISWAIKGHSQTKVNIFMALAGVGVGMTFGPLAIHARFSQPSERVAIVVALNLFFRSLGGTVGLAQCATIMNSKVQSQLTSLGASSSSAAHLSATSLASLQQIDTLPPEIRTVIKEAFRNGVRWSFISLIPWCALSFFACLFLSNIPDTDRTTEKEKERGGNGGVEKKDGAESAGSSTVATKKVATEKVTNEEQQGSPV</sequence>
<evidence type="ECO:0000256" key="3">
    <source>
        <dbReference type="ARBA" id="ARBA00022989"/>
    </source>
</evidence>
<dbReference type="InterPro" id="IPR011701">
    <property type="entry name" value="MFS"/>
</dbReference>
<dbReference type="PANTHER" id="PTHR23501">
    <property type="entry name" value="MAJOR FACILITATOR SUPERFAMILY"/>
    <property type="match status" value="1"/>
</dbReference>
<evidence type="ECO:0000259" key="7">
    <source>
        <dbReference type="PROSITE" id="PS50850"/>
    </source>
</evidence>
<dbReference type="GO" id="GO:0005886">
    <property type="term" value="C:plasma membrane"/>
    <property type="evidence" value="ECO:0007669"/>
    <property type="project" value="TreeGrafter"/>
</dbReference>
<dbReference type="Gene3D" id="1.20.1250.20">
    <property type="entry name" value="MFS general substrate transporter like domains"/>
    <property type="match status" value="2"/>
</dbReference>
<protein>
    <submittedName>
        <fullName evidence="8">MFS general substrate transporter</fullName>
    </submittedName>
</protein>
<feature type="transmembrane region" description="Helical" evidence="6">
    <location>
        <begin position="299"/>
        <end position="319"/>
    </location>
</feature>